<dbReference type="EMBL" id="CBSX010000028">
    <property type="protein sequence ID" value="CDH04296.1"/>
    <property type="molecule type" value="Genomic_DNA"/>
</dbReference>
<comment type="caution">
    <text evidence="1">The sequence shown here is derived from an EMBL/GenBank/DDBJ whole genome shotgun (WGS) entry which is preliminary data.</text>
</comment>
<protein>
    <submittedName>
        <fullName evidence="1">Uncharacterized protein</fullName>
    </submittedName>
</protein>
<organism evidence="1 2">
    <name type="scientific">Xenorhabdus bovienii str. oregonense</name>
    <dbReference type="NCBI Taxonomy" id="1398202"/>
    <lineage>
        <taxon>Bacteria</taxon>
        <taxon>Pseudomonadati</taxon>
        <taxon>Pseudomonadota</taxon>
        <taxon>Gammaproteobacteria</taxon>
        <taxon>Enterobacterales</taxon>
        <taxon>Morganellaceae</taxon>
        <taxon>Xenorhabdus</taxon>
    </lineage>
</organism>
<dbReference type="AlphaFoldDB" id="A0A077P368"/>
<sequence>MNSIVLILNKMVKFYFLLLKYNKLNYIEFLMLVDDINKNGSIKSRRRIQRIYLSCCAVYVQ</sequence>
<dbReference type="Proteomes" id="UP000028483">
    <property type="component" value="Unassembled WGS sequence"/>
</dbReference>
<proteinExistence type="predicted"/>
<dbReference type="HOGENOM" id="CLU_2921747_0_0_6"/>
<name>A0A077P368_XENBV</name>
<accession>A0A077P368</accession>
<evidence type="ECO:0000313" key="2">
    <source>
        <dbReference type="Proteomes" id="UP000028483"/>
    </source>
</evidence>
<reference evidence="1" key="1">
    <citation type="submission" date="2013-07" db="EMBL/GenBank/DDBJ databases">
        <title>Sub-species coevolution in mutualistic symbiosis.</title>
        <authorList>
            <person name="Murfin K."/>
            <person name="Klassen J."/>
            <person name="Lee M."/>
            <person name="Forst S."/>
            <person name="Stock P."/>
            <person name="Goodrich-Blair H."/>
        </authorList>
    </citation>
    <scope>NUCLEOTIDE SEQUENCE [LARGE SCALE GENOMIC DNA]</scope>
    <source>
        <strain evidence="1">Oregonense</strain>
    </source>
</reference>
<evidence type="ECO:0000313" key="1">
    <source>
        <dbReference type="EMBL" id="CDH04296.1"/>
    </source>
</evidence>
<gene>
    <name evidence="1" type="ORF">XBO1_1230047</name>
</gene>